<name>A0A9Q0N4Q8_9DIPT</name>
<organism evidence="2 3">
    <name type="scientific">Pseudolycoriella hygida</name>
    <dbReference type="NCBI Taxonomy" id="35572"/>
    <lineage>
        <taxon>Eukaryota</taxon>
        <taxon>Metazoa</taxon>
        <taxon>Ecdysozoa</taxon>
        <taxon>Arthropoda</taxon>
        <taxon>Hexapoda</taxon>
        <taxon>Insecta</taxon>
        <taxon>Pterygota</taxon>
        <taxon>Neoptera</taxon>
        <taxon>Endopterygota</taxon>
        <taxon>Diptera</taxon>
        <taxon>Nematocera</taxon>
        <taxon>Sciaroidea</taxon>
        <taxon>Sciaridae</taxon>
        <taxon>Pseudolycoriella</taxon>
    </lineage>
</organism>
<accession>A0A9Q0N4Q8</accession>
<feature type="compositionally biased region" description="Basic and acidic residues" evidence="1">
    <location>
        <begin position="46"/>
        <end position="57"/>
    </location>
</feature>
<keyword evidence="3" id="KW-1185">Reference proteome</keyword>
<protein>
    <submittedName>
        <fullName evidence="2">Uncharacterized protein</fullName>
    </submittedName>
</protein>
<dbReference type="EMBL" id="WJQU01000002">
    <property type="protein sequence ID" value="KAJ6643533.1"/>
    <property type="molecule type" value="Genomic_DNA"/>
</dbReference>
<gene>
    <name evidence="2" type="ORF">Bhyg_08495</name>
</gene>
<feature type="region of interest" description="Disordered" evidence="1">
    <location>
        <begin position="101"/>
        <end position="134"/>
    </location>
</feature>
<sequence length="144" mass="15997">MVSYLNTNVILDDHQSSYLNRVCIPVEINIPVQIKEPLSSDNEETSENKYNETRSDETSSACGRTKKHLIDVSDKISSFTMECTNRLNRCSTWFCSRNNDTAIDRTRSPSVDVFQGPGPSPGSAGSCDDSVPPPKNCYRLVMLG</sequence>
<evidence type="ECO:0000313" key="2">
    <source>
        <dbReference type="EMBL" id="KAJ6643533.1"/>
    </source>
</evidence>
<dbReference type="Proteomes" id="UP001151699">
    <property type="component" value="Chromosome B"/>
</dbReference>
<reference evidence="2" key="1">
    <citation type="submission" date="2022-07" db="EMBL/GenBank/DDBJ databases">
        <authorList>
            <person name="Trinca V."/>
            <person name="Uliana J.V.C."/>
            <person name="Torres T.T."/>
            <person name="Ward R.J."/>
            <person name="Monesi N."/>
        </authorList>
    </citation>
    <scope>NUCLEOTIDE SEQUENCE</scope>
    <source>
        <strain evidence="2">HSMRA1968</strain>
        <tissue evidence="2">Whole embryos</tissue>
    </source>
</reference>
<evidence type="ECO:0000313" key="3">
    <source>
        <dbReference type="Proteomes" id="UP001151699"/>
    </source>
</evidence>
<feature type="region of interest" description="Disordered" evidence="1">
    <location>
        <begin position="38"/>
        <end position="63"/>
    </location>
</feature>
<dbReference type="OrthoDB" id="7320112at2759"/>
<evidence type="ECO:0000256" key="1">
    <source>
        <dbReference type="SAM" id="MobiDB-lite"/>
    </source>
</evidence>
<comment type="caution">
    <text evidence="2">The sequence shown here is derived from an EMBL/GenBank/DDBJ whole genome shotgun (WGS) entry which is preliminary data.</text>
</comment>
<dbReference type="AlphaFoldDB" id="A0A9Q0N4Q8"/>
<proteinExistence type="predicted"/>